<keyword evidence="5" id="KW-0597">Phosphoprotein</keyword>
<dbReference type="AlphaFoldDB" id="A0AAW9K8Q6"/>
<dbReference type="InterPro" id="IPR036097">
    <property type="entry name" value="HisK_dim/P_sf"/>
</dbReference>
<keyword evidence="10" id="KW-0067">ATP-binding</keyword>
<evidence type="ECO:0000256" key="8">
    <source>
        <dbReference type="ARBA" id="ARBA00022741"/>
    </source>
</evidence>
<protein>
    <recommendedName>
        <fullName evidence="3">histidine kinase</fullName>
        <ecNumber evidence="3">2.7.13.3</ecNumber>
    </recommendedName>
</protein>
<evidence type="ECO:0000256" key="13">
    <source>
        <dbReference type="ARBA" id="ARBA00023136"/>
    </source>
</evidence>
<dbReference type="GO" id="GO:0000155">
    <property type="term" value="F:phosphorelay sensor kinase activity"/>
    <property type="evidence" value="ECO:0007669"/>
    <property type="project" value="InterPro"/>
</dbReference>
<dbReference type="InterPro" id="IPR003661">
    <property type="entry name" value="HisK_dim/P_dom"/>
</dbReference>
<name>A0AAW9K8Q6_CLOPF</name>
<dbReference type="PANTHER" id="PTHR45528:SF1">
    <property type="entry name" value="SENSOR HISTIDINE KINASE CPXA"/>
    <property type="match status" value="1"/>
</dbReference>
<keyword evidence="14" id="KW-0175">Coiled coil</keyword>
<dbReference type="Pfam" id="PF00672">
    <property type="entry name" value="HAMP"/>
    <property type="match status" value="1"/>
</dbReference>
<dbReference type="SUPFAM" id="SSF47384">
    <property type="entry name" value="Homodimeric domain of signal transducing histidine kinase"/>
    <property type="match status" value="1"/>
</dbReference>
<evidence type="ECO:0000256" key="1">
    <source>
        <dbReference type="ARBA" id="ARBA00000085"/>
    </source>
</evidence>
<evidence type="ECO:0000256" key="6">
    <source>
        <dbReference type="ARBA" id="ARBA00022679"/>
    </source>
</evidence>
<keyword evidence="9" id="KW-0418">Kinase</keyword>
<keyword evidence="11 15" id="KW-1133">Transmembrane helix</keyword>
<sequence>PANGHGQMGQMGQRAQMKSIDFESRKGKQIFNSRNGDTYIGGTKTTDYGVIGGYKSYEGTNSLIKSGNLILISIYLFSLIVSTLIASYLGNKFTKPIIILQKRASNISKGIYKGEFLVNTGDEIQELNDSIDEMAKELEIKDNMQKEFIANVSHDLKTPLSVI</sequence>
<evidence type="ECO:0000256" key="3">
    <source>
        <dbReference type="ARBA" id="ARBA00012438"/>
    </source>
</evidence>
<accession>A0AAW9K8Q6</accession>
<dbReference type="GO" id="GO:0005524">
    <property type="term" value="F:ATP binding"/>
    <property type="evidence" value="ECO:0007669"/>
    <property type="project" value="UniProtKB-KW"/>
</dbReference>
<reference evidence="17" key="1">
    <citation type="submission" date="2019-11" db="EMBL/GenBank/DDBJ databases">
        <title>Characterization of Clostridium perfringens isolates from swine manure treated agricultural soils.</title>
        <authorList>
            <person name="Wushke S.T."/>
        </authorList>
    </citation>
    <scope>NUCLEOTIDE SEQUENCE</scope>
    <source>
        <strain evidence="17">X62</strain>
    </source>
</reference>
<keyword evidence="6" id="KW-0808">Transferase</keyword>
<dbReference type="CDD" id="cd00082">
    <property type="entry name" value="HisKA"/>
    <property type="match status" value="1"/>
</dbReference>
<evidence type="ECO:0000256" key="14">
    <source>
        <dbReference type="SAM" id="Coils"/>
    </source>
</evidence>
<gene>
    <name evidence="17" type="ORF">GNF83_18785</name>
</gene>
<proteinExistence type="predicted"/>
<comment type="catalytic activity">
    <reaction evidence="1">
        <text>ATP + protein L-histidine = ADP + protein N-phospho-L-histidine.</text>
        <dbReference type="EC" id="2.7.13.3"/>
    </reaction>
</comment>
<evidence type="ECO:0000256" key="15">
    <source>
        <dbReference type="SAM" id="Phobius"/>
    </source>
</evidence>
<comment type="subcellular location">
    <subcellularLocation>
        <location evidence="2">Cell membrane</location>
        <topology evidence="2">Multi-pass membrane protein</topology>
    </subcellularLocation>
</comment>
<keyword evidence="4" id="KW-1003">Cell membrane</keyword>
<dbReference type="CDD" id="cd06225">
    <property type="entry name" value="HAMP"/>
    <property type="match status" value="1"/>
</dbReference>
<evidence type="ECO:0000256" key="11">
    <source>
        <dbReference type="ARBA" id="ARBA00022989"/>
    </source>
</evidence>
<evidence type="ECO:0000256" key="5">
    <source>
        <dbReference type="ARBA" id="ARBA00022553"/>
    </source>
</evidence>
<comment type="caution">
    <text evidence="17">The sequence shown here is derived from an EMBL/GenBank/DDBJ whole genome shotgun (WGS) entry which is preliminary data.</text>
</comment>
<keyword evidence="7 15" id="KW-0812">Transmembrane</keyword>
<dbReference type="EMBL" id="WNUR01000907">
    <property type="protein sequence ID" value="MDZ7543180.1"/>
    <property type="molecule type" value="Genomic_DNA"/>
</dbReference>
<dbReference type="PANTHER" id="PTHR45528">
    <property type="entry name" value="SENSOR HISTIDINE KINASE CPXA"/>
    <property type="match status" value="1"/>
</dbReference>
<feature type="coiled-coil region" evidence="14">
    <location>
        <begin position="117"/>
        <end position="144"/>
    </location>
</feature>
<feature type="non-terminal residue" evidence="17">
    <location>
        <position position="163"/>
    </location>
</feature>
<keyword evidence="8" id="KW-0547">Nucleotide-binding</keyword>
<evidence type="ECO:0000313" key="17">
    <source>
        <dbReference type="EMBL" id="MDZ7543180.1"/>
    </source>
</evidence>
<keyword evidence="12" id="KW-0902">Two-component regulatory system</keyword>
<evidence type="ECO:0000256" key="7">
    <source>
        <dbReference type="ARBA" id="ARBA00022692"/>
    </source>
</evidence>
<evidence type="ECO:0000259" key="16">
    <source>
        <dbReference type="PROSITE" id="PS50885"/>
    </source>
</evidence>
<dbReference type="Gene3D" id="1.10.287.130">
    <property type="match status" value="1"/>
</dbReference>
<dbReference type="InterPro" id="IPR003660">
    <property type="entry name" value="HAMP_dom"/>
</dbReference>
<dbReference type="GO" id="GO:0005886">
    <property type="term" value="C:plasma membrane"/>
    <property type="evidence" value="ECO:0007669"/>
    <property type="project" value="UniProtKB-SubCell"/>
</dbReference>
<dbReference type="SUPFAM" id="SSF158472">
    <property type="entry name" value="HAMP domain-like"/>
    <property type="match status" value="1"/>
</dbReference>
<dbReference type="Proteomes" id="UP001288944">
    <property type="component" value="Unassembled WGS sequence"/>
</dbReference>
<dbReference type="EC" id="2.7.13.3" evidence="3"/>
<dbReference type="InterPro" id="IPR050398">
    <property type="entry name" value="HssS/ArlS-like"/>
</dbReference>
<evidence type="ECO:0000256" key="4">
    <source>
        <dbReference type="ARBA" id="ARBA00022475"/>
    </source>
</evidence>
<feature type="transmembrane region" description="Helical" evidence="15">
    <location>
        <begin position="69"/>
        <end position="89"/>
    </location>
</feature>
<feature type="non-terminal residue" evidence="17">
    <location>
        <position position="1"/>
    </location>
</feature>
<organism evidence="17 18">
    <name type="scientific">Clostridium perfringens</name>
    <dbReference type="NCBI Taxonomy" id="1502"/>
    <lineage>
        <taxon>Bacteria</taxon>
        <taxon>Bacillati</taxon>
        <taxon>Bacillota</taxon>
        <taxon>Clostridia</taxon>
        <taxon>Eubacteriales</taxon>
        <taxon>Clostridiaceae</taxon>
        <taxon>Clostridium</taxon>
    </lineage>
</organism>
<evidence type="ECO:0000256" key="12">
    <source>
        <dbReference type="ARBA" id="ARBA00023012"/>
    </source>
</evidence>
<dbReference type="Gene3D" id="6.10.340.10">
    <property type="match status" value="1"/>
</dbReference>
<evidence type="ECO:0000313" key="18">
    <source>
        <dbReference type="Proteomes" id="UP001288944"/>
    </source>
</evidence>
<dbReference type="PROSITE" id="PS50885">
    <property type="entry name" value="HAMP"/>
    <property type="match status" value="1"/>
</dbReference>
<evidence type="ECO:0000256" key="2">
    <source>
        <dbReference type="ARBA" id="ARBA00004651"/>
    </source>
</evidence>
<evidence type="ECO:0000256" key="9">
    <source>
        <dbReference type="ARBA" id="ARBA00022777"/>
    </source>
</evidence>
<keyword evidence="13 15" id="KW-0472">Membrane</keyword>
<evidence type="ECO:0000256" key="10">
    <source>
        <dbReference type="ARBA" id="ARBA00022840"/>
    </source>
</evidence>
<feature type="domain" description="HAMP" evidence="16">
    <location>
        <begin position="91"/>
        <end position="143"/>
    </location>
</feature>